<evidence type="ECO:0000256" key="1">
    <source>
        <dbReference type="SAM" id="SignalP"/>
    </source>
</evidence>
<keyword evidence="3" id="KW-1185">Reference proteome</keyword>
<evidence type="ECO:0000313" key="3">
    <source>
        <dbReference type="Proteomes" id="UP001589590"/>
    </source>
</evidence>
<proteinExistence type="predicted"/>
<dbReference type="EMBL" id="JBHMFA010000003">
    <property type="protein sequence ID" value="MFB9104125.1"/>
    <property type="molecule type" value="Genomic_DNA"/>
</dbReference>
<comment type="caution">
    <text evidence="2">The sequence shown here is derived from an EMBL/GenBank/DDBJ whole genome shotgun (WGS) entry which is preliminary data.</text>
</comment>
<name>A0ABV5GWV1_9FLAO</name>
<dbReference type="Proteomes" id="UP001589590">
    <property type="component" value="Unassembled WGS sequence"/>
</dbReference>
<sequence length="277" mass="32459">MKTTNSFFAIGALMLLMLCAPLLHAQEEAENELKYLVITKKHWDLNKKDFKLSEWKALEKEYLEKVTKRNEYILLASVYLHNMTADNTELLVVEGYSSWENIDKSAKRSAELAKEVWPDGEIRKAHFKNMDSYYSHEHSDEIYAPLNSTFKYLAEAPTKDMVVYVKRSHFAYPENGSYKEFDALNMEGLKGITFKNEYVKGYFSYVHAWGADNTEYLEAYFLDSLADIDKMFDRDDALFKETFPDNEENKAKIETWLTYFTGVHGDYIYTYIHDLSK</sequence>
<organism evidence="2 3">
    <name type="scientific">Algibacter miyuki</name>
    <dbReference type="NCBI Taxonomy" id="1306933"/>
    <lineage>
        <taxon>Bacteria</taxon>
        <taxon>Pseudomonadati</taxon>
        <taxon>Bacteroidota</taxon>
        <taxon>Flavobacteriia</taxon>
        <taxon>Flavobacteriales</taxon>
        <taxon>Flavobacteriaceae</taxon>
        <taxon>Algibacter</taxon>
    </lineage>
</organism>
<dbReference type="RefSeq" id="WP_290268625.1">
    <property type="nucleotide sequence ID" value="NZ_JAUFQP010000007.1"/>
</dbReference>
<accession>A0ABV5GWV1</accession>
<protein>
    <submittedName>
        <fullName evidence="2">Uncharacterized protein</fullName>
    </submittedName>
</protein>
<reference evidence="2 3" key="1">
    <citation type="submission" date="2024-09" db="EMBL/GenBank/DDBJ databases">
        <authorList>
            <person name="Sun Q."/>
            <person name="Mori K."/>
        </authorList>
    </citation>
    <scope>NUCLEOTIDE SEQUENCE [LARGE SCALE GENOMIC DNA]</scope>
    <source>
        <strain evidence="2 3">CECT 8300</strain>
    </source>
</reference>
<keyword evidence="1" id="KW-0732">Signal</keyword>
<feature type="signal peptide" evidence="1">
    <location>
        <begin position="1"/>
        <end position="25"/>
    </location>
</feature>
<feature type="chain" id="PRO_5045690465" evidence="1">
    <location>
        <begin position="26"/>
        <end position="277"/>
    </location>
</feature>
<evidence type="ECO:0000313" key="2">
    <source>
        <dbReference type="EMBL" id="MFB9104125.1"/>
    </source>
</evidence>
<gene>
    <name evidence="2" type="ORF">ACFFU1_04370</name>
</gene>